<comment type="caution">
    <text evidence="5">The sequence shown here is derived from an EMBL/GenBank/DDBJ whole genome shotgun (WGS) entry which is preliminary data.</text>
</comment>
<evidence type="ECO:0000259" key="4">
    <source>
        <dbReference type="PROSITE" id="PS50174"/>
    </source>
</evidence>
<sequence length="499" mass="55710">MSDPPKKFTFGFSKVAKKSNLIAPPPAPKERKDNVQFIECMEANSIKLKEGEEEIHVNAPLVIPIIGPRKSSTLSNGRSIAEAAEDFSDVVTEVTSVKTEAEINLPSDSLEALAAREILQGAADASKEKSESTLEALPKADSEEKEKLQKESTLEDYENIPVNQFGLAMLRGMGWKPDEGIGKNSKLIAVTAPQVRPKGMGLGADKMLLAAAADAAKTVKKKDEEELKLVKGAYVKVVAGMQKNQYAQVEGFSDDSGRIVLKMAIGGHVLSVNEATIILVSKSDYTQNSKVLNAAKYDDFKKKEEAGSSSLTIKKELSSPEERGRLKSPSSVRVSKKNEREKSWSPKPKEKKDRYLSKSRSRSPKRSRSRSPVRSDGKKKNRNKDYRDRSPSPYKQRSSSSSPVRNSRHTQPSSRRSRSRDGSPIRSKNSHFRKEYSDSDSDSQAQEKKKKKKKHKERRRNSSSSEEYSRSRSRSPKAKRKDKKSKRNASRSPSSRRRR</sequence>
<protein>
    <recommendedName>
        <fullName evidence="4">G-patch domain-containing protein</fullName>
    </recommendedName>
</protein>
<keyword evidence="2" id="KW-0539">Nucleus</keyword>
<gene>
    <name evidence="5" type="ORF">ONE63_005639</name>
</gene>
<comment type="subcellular location">
    <subcellularLocation>
        <location evidence="1">Nucleus</location>
    </subcellularLocation>
</comment>
<feature type="compositionally biased region" description="Basic and acidic residues" evidence="3">
    <location>
        <begin position="125"/>
        <end position="153"/>
    </location>
</feature>
<feature type="region of interest" description="Disordered" evidence="3">
    <location>
        <begin position="122"/>
        <end position="153"/>
    </location>
</feature>
<dbReference type="Proteomes" id="UP001075354">
    <property type="component" value="Chromosome 2"/>
</dbReference>
<evidence type="ECO:0000256" key="2">
    <source>
        <dbReference type="ARBA" id="ARBA00023242"/>
    </source>
</evidence>
<dbReference type="AlphaFoldDB" id="A0AAV7Y2F0"/>
<feature type="compositionally biased region" description="Low complexity" evidence="3">
    <location>
        <begin position="391"/>
        <end position="414"/>
    </location>
</feature>
<feature type="region of interest" description="Disordered" evidence="3">
    <location>
        <begin position="303"/>
        <end position="499"/>
    </location>
</feature>
<proteinExistence type="predicted"/>
<organism evidence="5 6">
    <name type="scientific">Megalurothrips usitatus</name>
    <name type="common">bean blossom thrips</name>
    <dbReference type="NCBI Taxonomy" id="439358"/>
    <lineage>
        <taxon>Eukaryota</taxon>
        <taxon>Metazoa</taxon>
        <taxon>Ecdysozoa</taxon>
        <taxon>Arthropoda</taxon>
        <taxon>Hexapoda</taxon>
        <taxon>Insecta</taxon>
        <taxon>Pterygota</taxon>
        <taxon>Neoptera</taxon>
        <taxon>Paraneoptera</taxon>
        <taxon>Thysanoptera</taxon>
        <taxon>Terebrantia</taxon>
        <taxon>Thripoidea</taxon>
        <taxon>Thripidae</taxon>
        <taxon>Megalurothrips</taxon>
    </lineage>
</organism>
<evidence type="ECO:0000313" key="5">
    <source>
        <dbReference type="EMBL" id="KAJ1530788.1"/>
    </source>
</evidence>
<dbReference type="InterPro" id="IPR026822">
    <property type="entry name" value="Spp2/MOS2_G-patch"/>
</dbReference>
<dbReference type="GO" id="GO:0005681">
    <property type="term" value="C:spliceosomal complex"/>
    <property type="evidence" value="ECO:0007669"/>
    <property type="project" value="TreeGrafter"/>
</dbReference>
<feature type="compositionally biased region" description="Basic and acidic residues" evidence="3">
    <location>
        <begin position="313"/>
        <end position="325"/>
    </location>
</feature>
<dbReference type="PANTHER" id="PTHR15818">
    <property type="entry name" value="G PATCH AND KOW-CONTAINING"/>
    <property type="match status" value="1"/>
</dbReference>
<evidence type="ECO:0000256" key="3">
    <source>
        <dbReference type="SAM" id="MobiDB-lite"/>
    </source>
</evidence>
<dbReference type="EMBL" id="JAPTSV010000002">
    <property type="protein sequence ID" value="KAJ1530788.1"/>
    <property type="molecule type" value="Genomic_DNA"/>
</dbReference>
<name>A0AAV7Y2F0_9NEOP</name>
<dbReference type="GO" id="GO:0000398">
    <property type="term" value="P:mRNA splicing, via spliceosome"/>
    <property type="evidence" value="ECO:0007669"/>
    <property type="project" value="InterPro"/>
</dbReference>
<feature type="compositionally biased region" description="Basic and acidic residues" evidence="3">
    <location>
        <begin position="373"/>
        <end position="390"/>
    </location>
</feature>
<dbReference type="PANTHER" id="PTHR15818:SF2">
    <property type="entry name" value="G-PATCH DOMAIN AND KOW MOTIFS-CONTAINING PROTEIN"/>
    <property type="match status" value="1"/>
</dbReference>
<feature type="compositionally biased region" description="Basic residues" evidence="3">
    <location>
        <begin position="471"/>
        <end position="499"/>
    </location>
</feature>
<feature type="domain" description="G-patch" evidence="4">
    <location>
        <begin position="162"/>
        <end position="193"/>
    </location>
</feature>
<dbReference type="Pfam" id="PF12656">
    <property type="entry name" value="G-patch_2"/>
    <property type="match status" value="1"/>
</dbReference>
<dbReference type="InterPro" id="IPR045166">
    <property type="entry name" value="Spp2-like"/>
</dbReference>
<feature type="compositionally biased region" description="Basic residues" evidence="3">
    <location>
        <begin position="448"/>
        <end position="461"/>
    </location>
</feature>
<keyword evidence="6" id="KW-1185">Reference proteome</keyword>
<dbReference type="SMART" id="SM00443">
    <property type="entry name" value="G_patch"/>
    <property type="match status" value="1"/>
</dbReference>
<feature type="compositionally biased region" description="Basic residues" evidence="3">
    <location>
        <begin position="357"/>
        <end position="372"/>
    </location>
</feature>
<evidence type="ECO:0000313" key="6">
    <source>
        <dbReference type="Proteomes" id="UP001075354"/>
    </source>
</evidence>
<evidence type="ECO:0000256" key="1">
    <source>
        <dbReference type="ARBA" id="ARBA00004123"/>
    </source>
</evidence>
<dbReference type="CDD" id="cd13152">
    <property type="entry name" value="KOW_GPKOW_A"/>
    <property type="match status" value="1"/>
</dbReference>
<dbReference type="GO" id="GO:0003676">
    <property type="term" value="F:nucleic acid binding"/>
    <property type="evidence" value="ECO:0007669"/>
    <property type="project" value="InterPro"/>
</dbReference>
<dbReference type="InterPro" id="IPR041993">
    <property type="entry name" value="GPKOW_KOW1"/>
</dbReference>
<dbReference type="PROSITE" id="PS50174">
    <property type="entry name" value="G_PATCH"/>
    <property type="match status" value="1"/>
</dbReference>
<reference evidence="5" key="1">
    <citation type="submission" date="2022-12" db="EMBL/GenBank/DDBJ databases">
        <title>Chromosome-level genome assembly of the bean flower thrips Megalurothrips usitatus.</title>
        <authorList>
            <person name="Ma L."/>
            <person name="Liu Q."/>
            <person name="Li H."/>
            <person name="Cai W."/>
        </authorList>
    </citation>
    <scope>NUCLEOTIDE SEQUENCE</scope>
    <source>
        <strain evidence="5">Cailab_2022a</strain>
    </source>
</reference>
<feature type="compositionally biased region" description="Basic and acidic residues" evidence="3">
    <location>
        <begin position="336"/>
        <end position="356"/>
    </location>
</feature>
<accession>A0AAV7Y2F0</accession>
<dbReference type="InterPro" id="IPR000467">
    <property type="entry name" value="G_patch_dom"/>
</dbReference>